<dbReference type="SUPFAM" id="SSF52980">
    <property type="entry name" value="Restriction endonuclease-like"/>
    <property type="match status" value="1"/>
</dbReference>
<dbReference type="InterPro" id="IPR007569">
    <property type="entry name" value="DUF559"/>
</dbReference>
<dbReference type="Gene3D" id="3.40.960.10">
    <property type="entry name" value="VSR Endonuclease"/>
    <property type="match status" value="1"/>
</dbReference>
<dbReference type="InterPro" id="IPR011335">
    <property type="entry name" value="Restrct_endonuc-II-like"/>
</dbReference>
<evidence type="ECO:0000313" key="2">
    <source>
        <dbReference type="EMBL" id="GLJ96440.1"/>
    </source>
</evidence>
<keyword evidence="3" id="KW-1185">Reference proteome</keyword>
<evidence type="ECO:0000313" key="3">
    <source>
        <dbReference type="Proteomes" id="UP001142291"/>
    </source>
</evidence>
<dbReference type="Proteomes" id="UP001142291">
    <property type="component" value="Unassembled WGS sequence"/>
</dbReference>
<sequence length="322" mass="34685">MPASLGVSFTCAEALAQGVSRRRLRAGDLETPFRGARLIRSEPDPFDAPGGVPYAQDRAIGSELLRRASAYSAVAPAGILFVGAVAFAAHGLPLRSEWKCAALTVGVHPPAHAARAQGVRGVKISRRLVRVVDVGGLPVADAVSAWALSGVSLDLDALTVIGDAIVRVPRDAYGRACPEAQHATIDDLRAAALVPWRRGRENLLDAIELIRVGSMSPLETRFRLAAARAGLPEPELDVEIFDRHGARIGISDAVYRGHRVVVEIEGRQHALNERQWNRDLDKYAALAAAGWEVVRITARHLDGDRPRAVEIVRDALARHPLV</sequence>
<name>A0A9W6HNB7_9MICO</name>
<reference evidence="2" key="2">
    <citation type="submission" date="2023-01" db="EMBL/GenBank/DDBJ databases">
        <authorList>
            <person name="Sun Q."/>
            <person name="Evtushenko L."/>
        </authorList>
    </citation>
    <scope>NUCLEOTIDE SEQUENCE</scope>
    <source>
        <strain evidence="2">VKM Ac-1940</strain>
    </source>
</reference>
<accession>A0A9W6HNB7</accession>
<comment type="caution">
    <text evidence="2">The sequence shown here is derived from an EMBL/GenBank/DDBJ whole genome shotgun (WGS) entry which is preliminary data.</text>
</comment>
<reference evidence="2" key="1">
    <citation type="journal article" date="2014" name="Int. J. Syst. Evol. Microbiol.">
        <title>Complete genome sequence of Corynebacterium casei LMG S-19264T (=DSM 44701T), isolated from a smear-ripened cheese.</title>
        <authorList>
            <consortium name="US DOE Joint Genome Institute (JGI-PGF)"/>
            <person name="Walter F."/>
            <person name="Albersmeier A."/>
            <person name="Kalinowski J."/>
            <person name="Ruckert C."/>
        </authorList>
    </citation>
    <scope>NUCLEOTIDE SEQUENCE</scope>
    <source>
        <strain evidence="2">VKM Ac-1940</strain>
    </source>
</reference>
<evidence type="ECO:0000259" key="1">
    <source>
        <dbReference type="Pfam" id="PF04480"/>
    </source>
</evidence>
<organism evidence="2 3">
    <name type="scientific">Microbacterium dextranolyticum</name>
    <dbReference type="NCBI Taxonomy" id="36806"/>
    <lineage>
        <taxon>Bacteria</taxon>
        <taxon>Bacillati</taxon>
        <taxon>Actinomycetota</taxon>
        <taxon>Actinomycetes</taxon>
        <taxon>Micrococcales</taxon>
        <taxon>Microbacteriaceae</taxon>
        <taxon>Microbacterium</taxon>
    </lineage>
</organism>
<protein>
    <recommendedName>
        <fullName evidence="1">DUF559 domain-containing protein</fullName>
    </recommendedName>
</protein>
<feature type="domain" description="DUF559" evidence="1">
    <location>
        <begin position="250"/>
        <end position="311"/>
    </location>
</feature>
<dbReference type="EMBL" id="BSER01000011">
    <property type="protein sequence ID" value="GLJ96440.1"/>
    <property type="molecule type" value="Genomic_DNA"/>
</dbReference>
<proteinExistence type="predicted"/>
<gene>
    <name evidence="2" type="ORF">GCM10017591_25030</name>
</gene>
<dbReference type="AlphaFoldDB" id="A0A9W6HNB7"/>
<dbReference type="Pfam" id="PF04480">
    <property type="entry name" value="DUF559"/>
    <property type="match status" value="1"/>
</dbReference>